<keyword evidence="10" id="KW-1185">Reference proteome</keyword>
<comment type="subcellular location">
    <subcellularLocation>
        <location evidence="1">Nucleus</location>
    </subcellularLocation>
</comment>
<dbReference type="Pfam" id="PF10996">
    <property type="entry name" value="Beta-Casp"/>
    <property type="match status" value="1"/>
</dbReference>
<dbReference type="InterPro" id="IPR011108">
    <property type="entry name" value="RMMBL"/>
</dbReference>
<feature type="domain" description="Beta-Casp" evidence="7">
    <location>
        <begin position="261"/>
        <end position="383"/>
    </location>
</feature>
<dbReference type="FunFam" id="3.40.50.10890:FF:000001">
    <property type="entry name" value="Cleavage and polyadenylation specificity factor subunit 3"/>
    <property type="match status" value="1"/>
</dbReference>
<keyword evidence="2" id="KW-0507">mRNA processing</keyword>
<reference evidence="9 10" key="1">
    <citation type="journal article" date="2019" name="Sci. Rep.">
        <title>A high-quality genome of Eragrostis curvula grass provides insights into Poaceae evolution and supports new strategies to enhance forage quality.</title>
        <authorList>
            <person name="Carballo J."/>
            <person name="Santos B.A.C.M."/>
            <person name="Zappacosta D."/>
            <person name="Garbus I."/>
            <person name="Selva J.P."/>
            <person name="Gallo C.A."/>
            <person name="Diaz A."/>
            <person name="Albertini E."/>
            <person name="Caccamo M."/>
            <person name="Echenique V."/>
        </authorList>
    </citation>
    <scope>NUCLEOTIDE SEQUENCE [LARGE SCALE GENOMIC DNA]</scope>
    <source>
        <strain evidence="10">cv. Victoria</strain>
        <tissue evidence="9">Leaf</tissue>
    </source>
</reference>
<dbReference type="SMART" id="SM00849">
    <property type="entry name" value="Lactamase_B"/>
    <property type="match status" value="1"/>
</dbReference>
<evidence type="ECO:0000313" key="10">
    <source>
        <dbReference type="Proteomes" id="UP000324897"/>
    </source>
</evidence>
<dbReference type="InterPro" id="IPR022712">
    <property type="entry name" value="Beta_Casp"/>
</dbReference>
<dbReference type="Gene3D" id="3.60.15.10">
    <property type="entry name" value="Ribonuclease Z/Hydroxyacylglutathione hydrolase-like"/>
    <property type="match status" value="1"/>
</dbReference>
<feature type="domain" description="Metallo-beta-lactamase" evidence="6">
    <location>
        <begin position="39"/>
        <end position="249"/>
    </location>
</feature>
<protein>
    <recommendedName>
        <fullName evidence="11">Metallo-beta-lactamase domain-containing protein</fullName>
    </recommendedName>
</protein>
<evidence type="ECO:0008006" key="11">
    <source>
        <dbReference type="Google" id="ProtNLM"/>
    </source>
</evidence>
<dbReference type="SUPFAM" id="SSF56281">
    <property type="entry name" value="Metallo-hydrolase/oxidoreductase"/>
    <property type="match status" value="1"/>
</dbReference>
<evidence type="ECO:0000256" key="2">
    <source>
        <dbReference type="ARBA" id="ARBA00022664"/>
    </source>
</evidence>
<accession>A0A5J9V5H5</accession>
<dbReference type="PANTHER" id="PTHR11203:SF11">
    <property type="entry name" value="CLEAVAGE AND POLYADENYLATION SPECIFICITY FACTOR SUBUNIT 3"/>
    <property type="match status" value="1"/>
</dbReference>
<dbReference type="Gramene" id="TVU30570">
    <property type="protein sequence ID" value="TVU30570"/>
    <property type="gene ID" value="EJB05_22200"/>
</dbReference>
<evidence type="ECO:0000313" key="9">
    <source>
        <dbReference type="EMBL" id="TVU30570.1"/>
    </source>
</evidence>
<feature type="non-terminal residue" evidence="9">
    <location>
        <position position="1"/>
    </location>
</feature>
<evidence type="ECO:0000259" key="6">
    <source>
        <dbReference type="SMART" id="SM00849"/>
    </source>
</evidence>
<feature type="domain" description="Pre-mRNA 3'-end-processing endonuclease polyadenylation factor C-term" evidence="8">
    <location>
        <begin position="490"/>
        <end position="696"/>
    </location>
</feature>
<keyword evidence="5" id="KW-0539">Nucleus</keyword>
<dbReference type="GO" id="GO:0003723">
    <property type="term" value="F:RNA binding"/>
    <property type="evidence" value="ECO:0007669"/>
    <property type="project" value="TreeGrafter"/>
</dbReference>
<dbReference type="CDD" id="cd16292">
    <property type="entry name" value="CPSF3-like_MBL-fold"/>
    <property type="match status" value="1"/>
</dbReference>
<name>A0A5J9V5H5_9POAL</name>
<evidence type="ECO:0000256" key="1">
    <source>
        <dbReference type="ARBA" id="ARBA00004123"/>
    </source>
</evidence>
<proteinExistence type="predicted"/>
<dbReference type="SMART" id="SM01027">
    <property type="entry name" value="Beta-Casp"/>
    <property type="match status" value="1"/>
</dbReference>
<dbReference type="Pfam" id="PF11718">
    <property type="entry name" value="CPSF73-100_C"/>
    <property type="match status" value="1"/>
</dbReference>
<dbReference type="GO" id="GO:0004534">
    <property type="term" value="F:5'-3' RNA exonuclease activity"/>
    <property type="evidence" value="ECO:0007669"/>
    <property type="project" value="TreeGrafter"/>
</dbReference>
<dbReference type="EMBL" id="RWGY01000011">
    <property type="protein sequence ID" value="TVU30570.1"/>
    <property type="molecule type" value="Genomic_DNA"/>
</dbReference>
<evidence type="ECO:0000256" key="5">
    <source>
        <dbReference type="ARBA" id="ARBA00023242"/>
    </source>
</evidence>
<gene>
    <name evidence="9" type="ORF">EJB05_22200</name>
</gene>
<dbReference type="Gene3D" id="3.40.50.10890">
    <property type="match status" value="1"/>
</dbReference>
<dbReference type="Pfam" id="PF07521">
    <property type="entry name" value="RMMBL"/>
    <property type="match status" value="1"/>
</dbReference>
<dbReference type="GO" id="GO:0004521">
    <property type="term" value="F:RNA endonuclease activity"/>
    <property type="evidence" value="ECO:0007669"/>
    <property type="project" value="TreeGrafter"/>
</dbReference>
<evidence type="ECO:0000259" key="8">
    <source>
        <dbReference type="SMART" id="SM01098"/>
    </source>
</evidence>
<evidence type="ECO:0000259" key="7">
    <source>
        <dbReference type="SMART" id="SM01027"/>
    </source>
</evidence>
<keyword evidence="3" id="KW-0540">Nuclease</keyword>
<dbReference type="InterPro" id="IPR001279">
    <property type="entry name" value="Metallo-B-lactamas"/>
</dbReference>
<comment type="caution">
    <text evidence="9">The sequence shown here is derived from an EMBL/GenBank/DDBJ whole genome shotgun (WGS) entry which is preliminary data.</text>
</comment>
<dbReference type="InterPro" id="IPR050698">
    <property type="entry name" value="MBL"/>
</dbReference>
<dbReference type="OrthoDB" id="10249535at2759"/>
<keyword evidence="4" id="KW-0378">Hydrolase</keyword>
<dbReference type="FunFam" id="3.60.15.10:FF:000001">
    <property type="entry name" value="Cleavage and polyadenylation specificity factor"/>
    <property type="match status" value="1"/>
</dbReference>
<dbReference type="InterPro" id="IPR021718">
    <property type="entry name" value="CPSF73-100_C"/>
</dbReference>
<organism evidence="9 10">
    <name type="scientific">Eragrostis curvula</name>
    <name type="common">weeping love grass</name>
    <dbReference type="NCBI Taxonomy" id="38414"/>
    <lineage>
        <taxon>Eukaryota</taxon>
        <taxon>Viridiplantae</taxon>
        <taxon>Streptophyta</taxon>
        <taxon>Embryophyta</taxon>
        <taxon>Tracheophyta</taxon>
        <taxon>Spermatophyta</taxon>
        <taxon>Magnoliopsida</taxon>
        <taxon>Liliopsida</taxon>
        <taxon>Poales</taxon>
        <taxon>Poaceae</taxon>
        <taxon>PACMAD clade</taxon>
        <taxon>Chloridoideae</taxon>
        <taxon>Eragrostideae</taxon>
        <taxon>Eragrostidinae</taxon>
        <taxon>Eragrostis</taxon>
    </lineage>
</organism>
<dbReference type="AlphaFoldDB" id="A0A5J9V5H5"/>
<dbReference type="Proteomes" id="UP000324897">
    <property type="component" value="Chromosome 1"/>
</dbReference>
<evidence type="ECO:0000256" key="4">
    <source>
        <dbReference type="ARBA" id="ARBA00022801"/>
    </source>
</evidence>
<dbReference type="InterPro" id="IPR036866">
    <property type="entry name" value="RibonucZ/Hydroxyglut_hydro"/>
</dbReference>
<dbReference type="SMART" id="SM01098">
    <property type="entry name" value="CPSF73-100_C"/>
    <property type="match status" value="1"/>
</dbReference>
<evidence type="ECO:0000256" key="3">
    <source>
        <dbReference type="ARBA" id="ARBA00022722"/>
    </source>
</evidence>
<sequence>MASVAAALRSVGKRAAPGGDREDGDRMVITPLGAGNEVGRSCVHMSYRGRAVLFDCGVHPGYSGVAALPYFDEIDPAAVDVLLVTHFHLDHAAALPYFLEKTAFKGRVFMTHATKAIYQLLLLDYVRVSKASVDDMLFDEQDIHRSMDRIETVDFHQAVEVNGIRFWCYAAGHVLGAAMFAVDIAGARVLYTGDYSREEDRHLPAAETPPFSPDVCVIESTYGIQQHQPRDVRERRFTEIVSSTVSQGGRVLIPAYALGRAQELLLILDEYWSNHPELHKIPIYYASALAKRCMAVYQTHMSSMNENIRNKFGCSSNPFNFKHVESLNSIDSFHDVGPSVVMASPGGLQSGLSRQLFDRWCEDGKNACVIPGYVVAGTLAKTIINEPREVTLANGLTAPLNMQVHYISFSAHADFPQTSAFLGEIRPPNIVLVHGEANEMARLKQRLVSQFDGTNTNVVSPKNCQSVEMFFRSEKMAKAVGSLAEKVPNVGDSVSGLLLTTKGFTYQVMDPDELRVYTRAQLSSANITQRISVPYSGSFEVVRYRLNQIYESVEESAVEESDVPALVVHQRVTVRQDSETSVTLQWSSDPISDMVSDSVVAAILNISRKGPKGVRAEEAARTKEETERMAHKVVHALMVSLFGDVKAGQEGELVISVDGDVAHLDGKSGDVECENAALKERIETAFRRIQGAVRPIPLSAS</sequence>
<dbReference type="GO" id="GO:0005847">
    <property type="term" value="C:mRNA cleavage and polyadenylation specificity factor complex"/>
    <property type="evidence" value="ECO:0007669"/>
    <property type="project" value="TreeGrafter"/>
</dbReference>
<dbReference type="GO" id="GO:0006398">
    <property type="term" value="P:mRNA 3'-end processing by stem-loop binding and cleavage"/>
    <property type="evidence" value="ECO:0007669"/>
    <property type="project" value="TreeGrafter"/>
</dbReference>
<dbReference type="Pfam" id="PF16661">
    <property type="entry name" value="Lactamase_B_6"/>
    <property type="match status" value="1"/>
</dbReference>
<dbReference type="PANTHER" id="PTHR11203">
    <property type="entry name" value="CLEAVAGE AND POLYADENYLATION SPECIFICITY FACTOR FAMILY MEMBER"/>
    <property type="match status" value="1"/>
</dbReference>